<dbReference type="RefSeq" id="WP_154548842.1">
    <property type="nucleotide sequence ID" value="NZ_VUMX01000015.1"/>
</dbReference>
<sequence>MGEIKLVRIYDSEQPVGFRILVDRLWPRGMSKERAKLDLWAKELGPSNDLRKWFGHEDAKYPEFKRKYFAELDQNPAVADFRDLLKEQLKQGDVLFLFAAKNLDHNQAVALKEYLEAENGRQKS</sequence>
<dbReference type="Proteomes" id="UP000438120">
    <property type="component" value="Unassembled WGS sequence"/>
</dbReference>
<reference evidence="1 2" key="1">
    <citation type="submission" date="2019-08" db="EMBL/GenBank/DDBJ databases">
        <title>In-depth cultivation of the pig gut microbiome towards novel bacterial diversity and tailored functional studies.</title>
        <authorList>
            <person name="Wylensek D."/>
            <person name="Hitch T.C.A."/>
            <person name="Clavel T."/>
        </authorList>
    </citation>
    <scope>NUCLEOTIDE SEQUENCE [LARGE SCALE GENOMIC DNA]</scope>
    <source>
        <strain evidence="1 2">Bifido-178-WT-2B</strain>
    </source>
</reference>
<dbReference type="AlphaFoldDB" id="A0A6A8MER8"/>
<accession>A0A6A8MER8</accession>
<evidence type="ECO:0000313" key="2">
    <source>
        <dbReference type="Proteomes" id="UP000438120"/>
    </source>
</evidence>
<dbReference type="OrthoDB" id="9790745at2"/>
<comment type="caution">
    <text evidence="1">The sequence shown here is derived from an EMBL/GenBank/DDBJ whole genome shotgun (WGS) entry which is preliminary data.</text>
</comment>
<name>A0A6A8MER8_9LACO</name>
<keyword evidence="2" id="KW-1185">Reference proteome</keyword>
<dbReference type="InterPro" id="IPR052552">
    <property type="entry name" value="YeaO-like"/>
</dbReference>
<proteinExistence type="predicted"/>
<dbReference type="PANTHER" id="PTHR36849:SF1">
    <property type="entry name" value="CYTOPLASMIC PROTEIN"/>
    <property type="match status" value="1"/>
</dbReference>
<protein>
    <submittedName>
        <fullName evidence="1">DUF488 family protein</fullName>
    </submittedName>
</protein>
<dbReference type="EMBL" id="VUMX01000015">
    <property type="protein sequence ID" value="MST87242.1"/>
    <property type="molecule type" value="Genomic_DNA"/>
</dbReference>
<organism evidence="1 2">
    <name type="scientific">Lactobacillus porci</name>
    <dbReference type="NCBI Taxonomy" id="2012477"/>
    <lineage>
        <taxon>Bacteria</taxon>
        <taxon>Bacillati</taxon>
        <taxon>Bacillota</taxon>
        <taxon>Bacilli</taxon>
        <taxon>Lactobacillales</taxon>
        <taxon>Lactobacillaceae</taxon>
        <taxon>Lactobacillus</taxon>
    </lineage>
</organism>
<dbReference type="PANTHER" id="PTHR36849">
    <property type="entry name" value="CYTOPLASMIC PROTEIN-RELATED"/>
    <property type="match status" value="1"/>
</dbReference>
<dbReference type="Pfam" id="PF22752">
    <property type="entry name" value="DUF488-N3i"/>
    <property type="match status" value="1"/>
</dbReference>
<evidence type="ECO:0000313" key="1">
    <source>
        <dbReference type="EMBL" id="MST87242.1"/>
    </source>
</evidence>
<gene>
    <name evidence="1" type="ORF">FYJ62_06240</name>
</gene>